<protein>
    <submittedName>
        <fullName evidence="3">Uncharacterized protein</fullName>
    </submittedName>
</protein>
<accession>A0A1I5SZ65</accession>
<organism evidence="3 4">
    <name type="scientific">Actinomadura madurae</name>
    <dbReference type="NCBI Taxonomy" id="1993"/>
    <lineage>
        <taxon>Bacteria</taxon>
        <taxon>Bacillati</taxon>
        <taxon>Actinomycetota</taxon>
        <taxon>Actinomycetes</taxon>
        <taxon>Streptosporangiales</taxon>
        <taxon>Thermomonosporaceae</taxon>
        <taxon>Actinomadura</taxon>
    </lineage>
</organism>
<gene>
    <name evidence="3" type="ORF">SAMN04489713_11774</name>
</gene>
<reference evidence="3 4" key="1">
    <citation type="submission" date="2016-10" db="EMBL/GenBank/DDBJ databases">
        <authorList>
            <person name="de Groot N.N."/>
        </authorList>
    </citation>
    <scope>NUCLEOTIDE SEQUENCE [LARGE SCALE GENOMIC DNA]</scope>
    <source>
        <strain evidence="3 4">DSM 43067</strain>
    </source>
</reference>
<feature type="chain" id="PRO_5038959640" evidence="2">
    <location>
        <begin position="21"/>
        <end position="44"/>
    </location>
</feature>
<dbReference type="EMBL" id="FOVH01000017">
    <property type="protein sequence ID" value="SFP75737.1"/>
    <property type="molecule type" value="Genomic_DNA"/>
</dbReference>
<name>A0A1I5SZ65_9ACTN</name>
<sequence length="44" mass="4456">MRLITSALAVSALAIGMVFAAGPANADSPWEAPGTGSSDYLPYD</sequence>
<evidence type="ECO:0000313" key="3">
    <source>
        <dbReference type="EMBL" id="SFP75737.1"/>
    </source>
</evidence>
<evidence type="ECO:0000313" key="4">
    <source>
        <dbReference type="Proteomes" id="UP000183413"/>
    </source>
</evidence>
<dbReference type="AlphaFoldDB" id="A0A1I5SZ65"/>
<feature type="signal peptide" evidence="2">
    <location>
        <begin position="1"/>
        <end position="20"/>
    </location>
</feature>
<evidence type="ECO:0000256" key="2">
    <source>
        <dbReference type="SAM" id="SignalP"/>
    </source>
</evidence>
<feature type="region of interest" description="Disordered" evidence="1">
    <location>
        <begin position="23"/>
        <end position="44"/>
    </location>
</feature>
<dbReference type="Proteomes" id="UP000183413">
    <property type="component" value="Unassembled WGS sequence"/>
</dbReference>
<keyword evidence="4" id="KW-1185">Reference proteome</keyword>
<evidence type="ECO:0000256" key="1">
    <source>
        <dbReference type="SAM" id="MobiDB-lite"/>
    </source>
</evidence>
<proteinExistence type="predicted"/>
<dbReference type="InParanoid" id="A0A1I5SZ65"/>
<keyword evidence="2" id="KW-0732">Signal</keyword>